<dbReference type="InterPro" id="IPR056698">
    <property type="entry name" value="DUF7796"/>
</dbReference>
<evidence type="ECO:0000256" key="1">
    <source>
        <dbReference type="SAM" id="SignalP"/>
    </source>
</evidence>
<feature type="chain" id="PRO_5003121976" description="DUF7796 domain-containing protein" evidence="1">
    <location>
        <begin position="26"/>
        <end position="388"/>
    </location>
</feature>
<proteinExistence type="predicted"/>
<evidence type="ECO:0000313" key="4">
    <source>
        <dbReference type="Proteomes" id="UP000001514"/>
    </source>
</evidence>
<dbReference type="eggNOG" id="ENOG502QRPG">
    <property type="taxonomic scope" value="Eukaryota"/>
</dbReference>
<reference evidence="3 4" key="1">
    <citation type="journal article" date="2011" name="Science">
        <title>The Selaginella genome identifies genetic changes associated with the evolution of vascular plants.</title>
        <authorList>
            <person name="Banks J.A."/>
            <person name="Nishiyama T."/>
            <person name="Hasebe M."/>
            <person name="Bowman J.L."/>
            <person name="Gribskov M."/>
            <person name="dePamphilis C."/>
            <person name="Albert V.A."/>
            <person name="Aono N."/>
            <person name="Aoyama T."/>
            <person name="Ambrose B.A."/>
            <person name="Ashton N.W."/>
            <person name="Axtell M.J."/>
            <person name="Barker E."/>
            <person name="Barker M.S."/>
            <person name="Bennetzen J.L."/>
            <person name="Bonawitz N.D."/>
            <person name="Chapple C."/>
            <person name="Cheng C."/>
            <person name="Correa L.G."/>
            <person name="Dacre M."/>
            <person name="DeBarry J."/>
            <person name="Dreyer I."/>
            <person name="Elias M."/>
            <person name="Engstrom E.M."/>
            <person name="Estelle M."/>
            <person name="Feng L."/>
            <person name="Finet C."/>
            <person name="Floyd S.K."/>
            <person name="Frommer W.B."/>
            <person name="Fujita T."/>
            <person name="Gramzow L."/>
            <person name="Gutensohn M."/>
            <person name="Harholt J."/>
            <person name="Hattori M."/>
            <person name="Heyl A."/>
            <person name="Hirai T."/>
            <person name="Hiwatashi Y."/>
            <person name="Ishikawa M."/>
            <person name="Iwata M."/>
            <person name="Karol K.G."/>
            <person name="Koehler B."/>
            <person name="Kolukisaoglu U."/>
            <person name="Kubo M."/>
            <person name="Kurata T."/>
            <person name="Lalonde S."/>
            <person name="Li K."/>
            <person name="Li Y."/>
            <person name="Litt A."/>
            <person name="Lyons E."/>
            <person name="Manning G."/>
            <person name="Maruyama T."/>
            <person name="Michael T.P."/>
            <person name="Mikami K."/>
            <person name="Miyazaki S."/>
            <person name="Morinaga S."/>
            <person name="Murata T."/>
            <person name="Mueller-Roeber B."/>
            <person name="Nelson D.R."/>
            <person name="Obara M."/>
            <person name="Oguri Y."/>
            <person name="Olmstead R.G."/>
            <person name="Onodera N."/>
            <person name="Petersen B.L."/>
            <person name="Pils B."/>
            <person name="Prigge M."/>
            <person name="Rensing S.A."/>
            <person name="Riano-Pachon D.M."/>
            <person name="Roberts A.W."/>
            <person name="Sato Y."/>
            <person name="Scheller H.V."/>
            <person name="Schulz B."/>
            <person name="Schulz C."/>
            <person name="Shakirov E.V."/>
            <person name="Shibagaki N."/>
            <person name="Shinohara N."/>
            <person name="Shippen D.E."/>
            <person name="Soerensen I."/>
            <person name="Sotooka R."/>
            <person name="Sugimoto N."/>
            <person name="Sugita M."/>
            <person name="Sumikawa N."/>
            <person name="Tanurdzic M."/>
            <person name="Theissen G."/>
            <person name="Ulvskov P."/>
            <person name="Wakazuki S."/>
            <person name="Weng J.K."/>
            <person name="Willats W.W."/>
            <person name="Wipf D."/>
            <person name="Wolf P.G."/>
            <person name="Yang L."/>
            <person name="Zimmer A.D."/>
            <person name="Zhu Q."/>
            <person name="Mitros T."/>
            <person name="Hellsten U."/>
            <person name="Loque D."/>
            <person name="Otillar R."/>
            <person name="Salamov A."/>
            <person name="Schmutz J."/>
            <person name="Shapiro H."/>
            <person name="Lindquist E."/>
            <person name="Lucas S."/>
            <person name="Rokhsar D."/>
            <person name="Grigoriev I.V."/>
        </authorList>
    </citation>
    <scope>NUCLEOTIDE SEQUENCE [LARGE SCALE GENOMIC DNA]</scope>
</reference>
<keyword evidence="1" id="KW-0732">Signal</keyword>
<dbReference type="Pfam" id="PF25072">
    <property type="entry name" value="DUF7796"/>
    <property type="match status" value="1"/>
</dbReference>
<protein>
    <recommendedName>
        <fullName evidence="2">DUF7796 domain-containing protein</fullName>
    </recommendedName>
</protein>
<dbReference type="InParanoid" id="D8RPE2"/>
<dbReference type="OrthoDB" id="2016723at2759"/>
<feature type="domain" description="DUF7796" evidence="2">
    <location>
        <begin position="46"/>
        <end position="385"/>
    </location>
</feature>
<dbReference type="HOGENOM" id="CLU_046934_0_0_1"/>
<name>D8RPE2_SELML</name>
<accession>D8RPE2</accession>
<dbReference type="KEGG" id="smo:SELMODRAFT_98529"/>
<dbReference type="OMA" id="PAATHIC"/>
<sequence length="388" mass="43113">MLGRNILVGVSLLLLLLLLLDHSPGDRDEGGIHFGESGPLENIIQGKRTAVCLVGEARHLELTGPSIRKYVLETLKNSSVFINMPLDSNSYKMFVLDGGGGSYNFTSANIFSPQYIWETKVSRETLTAKKSPRALQGLLQYFALNEGCETMIRQQEELQGFKYDWIVRTRLDTFWTAPIPVEYRNSTYTVPRGTRYGGYNDRLGVGDRKTSRIALQRLSALPLIHSAGYRSENSESVYKAQLKVGNVKVAEDEFSFCVLSNRSFPYPPGRHGALVASIQGKGPLNGAYCRPCRPSESSSRSREMVERMVDAWIPSEAAEVEVCDGSGGWKAGWPEVFDAVAGEEAAALRKESDGMSKAECVSRLARFKDRWSSWKGPSTTLICELMDR</sequence>
<dbReference type="Proteomes" id="UP000001514">
    <property type="component" value="Unassembled WGS sequence"/>
</dbReference>
<keyword evidence="4" id="KW-1185">Reference proteome</keyword>
<evidence type="ECO:0000313" key="3">
    <source>
        <dbReference type="EMBL" id="EFJ26023.1"/>
    </source>
</evidence>
<dbReference type="PANTHER" id="PTHR35112:SF1">
    <property type="entry name" value="RING_FYVE_PHD ZINC FINGER SUPERFAMILY PROTEIN"/>
    <property type="match status" value="1"/>
</dbReference>
<dbReference type="AlphaFoldDB" id="D8RPE2"/>
<dbReference type="Gramene" id="EFJ26023">
    <property type="protein sequence ID" value="EFJ26023"/>
    <property type="gene ID" value="SELMODRAFT_98529"/>
</dbReference>
<feature type="signal peptide" evidence="1">
    <location>
        <begin position="1"/>
        <end position="25"/>
    </location>
</feature>
<gene>
    <name evidence="3" type="ORF">SELMODRAFT_98529</name>
</gene>
<organism evidence="4">
    <name type="scientific">Selaginella moellendorffii</name>
    <name type="common">Spikemoss</name>
    <dbReference type="NCBI Taxonomy" id="88036"/>
    <lineage>
        <taxon>Eukaryota</taxon>
        <taxon>Viridiplantae</taxon>
        <taxon>Streptophyta</taxon>
        <taxon>Embryophyta</taxon>
        <taxon>Tracheophyta</taxon>
        <taxon>Lycopodiopsida</taxon>
        <taxon>Selaginellales</taxon>
        <taxon>Selaginellaceae</taxon>
        <taxon>Selaginella</taxon>
    </lineage>
</organism>
<dbReference type="PANTHER" id="PTHR35112">
    <property type="entry name" value="OS08G0360500 PROTEIN"/>
    <property type="match status" value="1"/>
</dbReference>
<dbReference type="EMBL" id="GL377585">
    <property type="protein sequence ID" value="EFJ26023.1"/>
    <property type="molecule type" value="Genomic_DNA"/>
</dbReference>
<evidence type="ECO:0000259" key="2">
    <source>
        <dbReference type="Pfam" id="PF25072"/>
    </source>
</evidence>